<evidence type="ECO:0000313" key="2">
    <source>
        <dbReference type="Proteomes" id="UP001622950"/>
    </source>
</evidence>
<sequence>MNAPLHTLYTNEVSPEFLRSLDAPHLSEQRLAQYCDEALAVVRQGQAYMEAHPAHAIYRIATEGSQTRDGGVIKQGAAPLEFTLESGQKVRAARKGDYVVYADGSTAQIVTGAGQEHSDMALVGSHLCNGDEIINTLQSGFLLVGREGVAMADDFLPSIQEVEHQ</sequence>
<name>A0ACC7MUJ4_9PSED</name>
<evidence type="ECO:0000313" key="1">
    <source>
        <dbReference type="EMBL" id="MFK9082236.1"/>
    </source>
</evidence>
<dbReference type="Proteomes" id="UP001622950">
    <property type="component" value="Unassembled WGS sequence"/>
</dbReference>
<accession>A0ACC7MUJ4</accession>
<proteinExistence type="predicted"/>
<dbReference type="EMBL" id="JBJHQE010000029">
    <property type="protein sequence ID" value="MFK9082236.1"/>
    <property type="molecule type" value="Genomic_DNA"/>
</dbReference>
<reference evidence="1" key="1">
    <citation type="submission" date="2024-11" db="EMBL/GenBank/DDBJ databases">
        <authorList>
            <person name="Lucas J.A."/>
        </authorList>
    </citation>
    <scope>NUCLEOTIDE SEQUENCE</scope>
    <source>
        <strain evidence="1">Z 8.8</strain>
    </source>
</reference>
<gene>
    <name evidence="1" type="ORF">ACJEBM_16305</name>
</gene>
<comment type="caution">
    <text evidence="1">The sequence shown here is derived from an EMBL/GenBank/DDBJ whole genome shotgun (WGS) entry which is preliminary data.</text>
</comment>
<keyword evidence="2" id="KW-1185">Reference proteome</keyword>
<protein>
    <submittedName>
        <fullName evidence="1">Uncharacterized protein</fullName>
    </submittedName>
</protein>
<organism evidence="1 2">
    <name type="scientific">Pseudomonas neuropathica</name>
    <dbReference type="NCBI Taxonomy" id="2730425"/>
    <lineage>
        <taxon>Bacteria</taxon>
        <taxon>Pseudomonadati</taxon>
        <taxon>Pseudomonadota</taxon>
        <taxon>Gammaproteobacteria</taxon>
        <taxon>Pseudomonadales</taxon>
        <taxon>Pseudomonadaceae</taxon>
        <taxon>Pseudomonas</taxon>
    </lineage>
</organism>